<reference evidence="1" key="1">
    <citation type="submission" date="2021-09" db="EMBL/GenBank/DDBJ databases">
        <title>The genome of Mauremys mutica provides insights into the evolution of semi-aquatic lifestyle.</title>
        <authorList>
            <person name="Gong S."/>
            <person name="Gao Y."/>
        </authorList>
    </citation>
    <scope>NUCLEOTIDE SEQUENCE</scope>
    <source>
        <strain evidence="1">MM-2020</strain>
        <tissue evidence="1">Muscle</tissue>
    </source>
</reference>
<protein>
    <submittedName>
        <fullName evidence="1">Uncharacterized protein</fullName>
    </submittedName>
</protein>
<organism evidence="1 2">
    <name type="scientific">Mauremys mutica</name>
    <name type="common">yellowpond turtle</name>
    <dbReference type="NCBI Taxonomy" id="74926"/>
    <lineage>
        <taxon>Eukaryota</taxon>
        <taxon>Metazoa</taxon>
        <taxon>Chordata</taxon>
        <taxon>Craniata</taxon>
        <taxon>Vertebrata</taxon>
        <taxon>Euteleostomi</taxon>
        <taxon>Archelosauria</taxon>
        <taxon>Testudinata</taxon>
        <taxon>Testudines</taxon>
        <taxon>Cryptodira</taxon>
        <taxon>Durocryptodira</taxon>
        <taxon>Testudinoidea</taxon>
        <taxon>Geoemydidae</taxon>
        <taxon>Geoemydinae</taxon>
        <taxon>Mauremys</taxon>
    </lineage>
</organism>
<dbReference type="AlphaFoldDB" id="A0A9D4AM24"/>
<dbReference type="Proteomes" id="UP000827986">
    <property type="component" value="Unassembled WGS sequence"/>
</dbReference>
<evidence type="ECO:0000313" key="1">
    <source>
        <dbReference type="EMBL" id="KAH1166137.1"/>
    </source>
</evidence>
<name>A0A9D4AM24_9SAUR</name>
<accession>A0A9D4AM24</accession>
<proteinExistence type="predicted"/>
<gene>
    <name evidence="1" type="ORF">KIL84_015309</name>
</gene>
<keyword evidence="2" id="KW-1185">Reference proteome</keyword>
<comment type="caution">
    <text evidence="1">The sequence shown here is derived from an EMBL/GenBank/DDBJ whole genome shotgun (WGS) entry which is preliminary data.</text>
</comment>
<dbReference type="EMBL" id="JAHDVG010000487">
    <property type="protein sequence ID" value="KAH1166137.1"/>
    <property type="molecule type" value="Genomic_DNA"/>
</dbReference>
<sequence length="124" mass="14027">MPCPVLTVDCHSELVKWCGVPAAARCLLVIHAADFHTHYTVQMTMSKDNGELLEGVKRPAGFSCKKESHKEVYLYFKNKTKINILHKVILRPSEKHSSKIGLTHQAIISESPKENRCSQDLRQT</sequence>
<evidence type="ECO:0000313" key="2">
    <source>
        <dbReference type="Proteomes" id="UP000827986"/>
    </source>
</evidence>